<reference evidence="3" key="1">
    <citation type="journal article" date="2019" name="Int. J. Syst. Evol. Microbiol.">
        <title>The Global Catalogue of Microorganisms (GCM) 10K type strain sequencing project: providing services to taxonomists for standard genome sequencing and annotation.</title>
        <authorList>
            <consortium name="The Broad Institute Genomics Platform"/>
            <consortium name="The Broad Institute Genome Sequencing Center for Infectious Disease"/>
            <person name="Wu L."/>
            <person name="Ma J."/>
        </authorList>
    </citation>
    <scope>NUCLEOTIDE SEQUENCE [LARGE SCALE GENOMIC DNA]</scope>
    <source>
        <strain evidence="3">KCTC 52473</strain>
    </source>
</reference>
<keyword evidence="3" id="KW-1185">Reference proteome</keyword>
<evidence type="ECO:0000313" key="2">
    <source>
        <dbReference type="EMBL" id="MFC3121974.1"/>
    </source>
</evidence>
<evidence type="ECO:0000313" key="3">
    <source>
        <dbReference type="Proteomes" id="UP001595478"/>
    </source>
</evidence>
<evidence type="ECO:0000256" key="1">
    <source>
        <dbReference type="SAM" id="MobiDB-lite"/>
    </source>
</evidence>
<accession>A0ABV7FRJ2</accession>
<gene>
    <name evidence="2" type="ORF">ACFOHL_10110</name>
</gene>
<dbReference type="EMBL" id="JBHRSW010000015">
    <property type="protein sequence ID" value="MFC3121974.1"/>
    <property type="molecule type" value="Genomic_DNA"/>
</dbReference>
<comment type="caution">
    <text evidence="2">The sequence shown here is derived from an EMBL/GenBank/DDBJ whole genome shotgun (WGS) entry which is preliminary data.</text>
</comment>
<organism evidence="2 3">
    <name type="scientific">Agaribacter flavus</name>
    <dbReference type="NCBI Taxonomy" id="1902781"/>
    <lineage>
        <taxon>Bacteria</taxon>
        <taxon>Pseudomonadati</taxon>
        <taxon>Pseudomonadota</taxon>
        <taxon>Gammaproteobacteria</taxon>
        <taxon>Alteromonadales</taxon>
        <taxon>Alteromonadaceae</taxon>
        <taxon>Agaribacter</taxon>
    </lineage>
</organism>
<sequence length="767" mass="84689">MNTSSITSPQSLPQLQDTVSGGTKMTVSEYAKDAIKQGLPLTLTVVKVNRTHTSLQIQSSNQKIRIANETLSVNPPLKEGDKLILTGVRNERAKLIVQSAENQNIPPIANALARQLAKQWKDISMHDLSKAAIFPTATTRINTYSAVLQLASNIMKFGGVDVNKDLKYGVSLDIKSKTIQVSEGRQIGTVSLRTRGAPVSEITLSSDALADLEISPKDRLKIEIVNTNKGTIIGNLALEKANYQVSKLSLTKSQIVKLNESLSVSSKIALDKLLQQNIFVLGEQGHKQSQILLPASSEIVKSVKGLESIQKSIIPQNDSQGSEQLLVTQERDGKSKYVQVQLVSKPRTIFVPIHVLHHDSSSAKNPTNEHKPQQNSVEDNISQTQQTRTIKNKSSGEQLYKNTIDDRVFLPSRALVEQFKTLSQIDEHAVSSKLQSNIKNLLLKTDAPVDPKLQQLINEIFKGLLKVTQTKLDTPPLNAIKLAGKQTNNTTDASTNANSIPVIDKQITRKENTDKAATEFPDIPSNTELKQLHSSLLTDGMLTQAIRTPKPANNFVEALVNLLIVRLLPSTSAPASIQQQLTHLLLGKSQIPQFTKQANQVSSKNRTESEHGSHTQLLNGIRQIFNQRSLNTLKSADNTIQSSDSLYFVVPNLINPSGQEIQVSLKREHQRNDDEEDRLETQWKLDLKLDIGKRGQLLAKTIIRQQSLSLGLYASNDALKRSVEQSLPKFGQRLNDLGISLVEQKVYVAKIPSSLMETQLSTMKTYA</sequence>
<dbReference type="Proteomes" id="UP001595478">
    <property type="component" value="Unassembled WGS sequence"/>
</dbReference>
<feature type="compositionally biased region" description="Basic and acidic residues" evidence="1">
    <location>
        <begin position="359"/>
        <end position="372"/>
    </location>
</feature>
<feature type="region of interest" description="Disordered" evidence="1">
    <location>
        <begin position="1"/>
        <end position="20"/>
    </location>
</feature>
<protein>
    <recommendedName>
        <fullName evidence="4">Flagellar hook-length control protein FliK</fullName>
    </recommendedName>
</protein>
<feature type="region of interest" description="Disordered" evidence="1">
    <location>
        <begin position="359"/>
        <end position="391"/>
    </location>
</feature>
<proteinExistence type="predicted"/>
<dbReference type="RefSeq" id="WP_376920102.1">
    <property type="nucleotide sequence ID" value="NZ_JBHRSW010000015.1"/>
</dbReference>
<name>A0ABV7FRJ2_9ALTE</name>
<feature type="compositionally biased region" description="Polar residues" evidence="1">
    <location>
        <begin position="373"/>
        <end position="391"/>
    </location>
</feature>
<evidence type="ECO:0008006" key="4">
    <source>
        <dbReference type="Google" id="ProtNLM"/>
    </source>
</evidence>